<dbReference type="SUPFAM" id="SSF50346">
    <property type="entry name" value="PRC-barrel domain"/>
    <property type="match status" value="1"/>
</dbReference>
<gene>
    <name evidence="1" type="ORF">V2J85_04205</name>
</gene>
<dbReference type="Gene3D" id="3.90.50.10">
    <property type="entry name" value="Photosynthetic Reaction Center, subunit H, domain 2"/>
    <property type="match status" value="1"/>
</dbReference>
<dbReference type="InterPro" id="IPR011033">
    <property type="entry name" value="PRC_barrel-like_sf"/>
</dbReference>
<evidence type="ECO:0000313" key="2">
    <source>
        <dbReference type="Proteomes" id="UP001307760"/>
    </source>
</evidence>
<keyword evidence="2" id="KW-1185">Reference proteome</keyword>
<organism evidence="1 2">
    <name type="scientific">Streptomyces bugieae</name>
    <dbReference type="NCBI Taxonomy" id="3098223"/>
    <lineage>
        <taxon>Bacteria</taxon>
        <taxon>Bacillati</taxon>
        <taxon>Actinomycetota</taxon>
        <taxon>Actinomycetes</taxon>
        <taxon>Kitasatosporales</taxon>
        <taxon>Streptomycetaceae</taxon>
        <taxon>Streptomyces</taxon>
    </lineage>
</organism>
<dbReference type="Proteomes" id="UP001307760">
    <property type="component" value="Unassembled WGS sequence"/>
</dbReference>
<evidence type="ECO:0000313" key="1">
    <source>
        <dbReference type="EMBL" id="MEE4418552.1"/>
    </source>
</evidence>
<dbReference type="RefSeq" id="WP_330820652.1">
    <property type="nucleotide sequence ID" value="NZ_JAZBJP010000001.1"/>
</dbReference>
<proteinExistence type="predicted"/>
<comment type="caution">
    <text evidence="1">The sequence shown here is derived from an EMBL/GenBank/DDBJ whole genome shotgun (WGS) entry which is preliminary data.</text>
</comment>
<accession>A0ABU7NJE6</accession>
<protein>
    <submittedName>
        <fullName evidence="1">PRC-barrel domain containing protein</fullName>
    </submittedName>
</protein>
<dbReference type="EMBL" id="JAZBJP010000001">
    <property type="protein sequence ID" value="MEE4418552.1"/>
    <property type="molecule type" value="Genomic_DNA"/>
</dbReference>
<reference evidence="1 2" key="1">
    <citation type="submission" date="2023-12" db="EMBL/GenBank/DDBJ databases">
        <title>30 novel species of actinomycetes from the DSMZ collection.</title>
        <authorList>
            <person name="Nouioui I."/>
        </authorList>
    </citation>
    <scope>NUCLEOTIDE SEQUENCE [LARGE SCALE GENOMIC DNA]</scope>
    <source>
        <strain evidence="1 2">DSM 41528</strain>
    </source>
</reference>
<sequence length="134" mass="14564">MTQNIWNYQDSVGYVSGTDLTGFAVEAIDGTVGTVDEHSDEAGTGYLVVDTGVWIFGREILLPAGLISSVDLDRSTIYLACTKKDIEDAPEFEREKHIGDDDYHQQLAGHYGARGRLLRPVTLRPVPDPPGGDG</sequence>
<name>A0ABU7NJE6_9ACTN</name>
<dbReference type="InterPro" id="IPR014747">
    <property type="entry name" value="Bac_photo_RC_H_C"/>
</dbReference>